<keyword evidence="3" id="KW-1185">Reference proteome</keyword>
<proteinExistence type="predicted"/>
<gene>
    <name evidence="2" type="ORF">ABVK25_012252</name>
</gene>
<comment type="caution">
    <text evidence="2">The sequence shown here is derived from an EMBL/GenBank/DDBJ whole genome shotgun (WGS) entry which is preliminary data.</text>
</comment>
<sequence>NNSDVDALGDSIAKLSMKGYKDFFDEENNTIKEGLKKAEELTKESLAETEKERLDCKETMNAEGSQIKV</sequence>
<evidence type="ECO:0000256" key="1">
    <source>
        <dbReference type="SAM" id="Coils"/>
    </source>
</evidence>
<evidence type="ECO:0000313" key="2">
    <source>
        <dbReference type="EMBL" id="KAL2045088.1"/>
    </source>
</evidence>
<feature type="coiled-coil region" evidence="1">
    <location>
        <begin position="24"/>
        <end position="52"/>
    </location>
</feature>
<name>A0ABR4AH24_9LECA</name>
<dbReference type="Proteomes" id="UP001590951">
    <property type="component" value="Unassembled WGS sequence"/>
</dbReference>
<organism evidence="2 3">
    <name type="scientific">Lepraria finkii</name>
    <dbReference type="NCBI Taxonomy" id="1340010"/>
    <lineage>
        <taxon>Eukaryota</taxon>
        <taxon>Fungi</taxon>
        <taxon>Dikarya</taxon>
        <taxon>Ascomycota</taxon>
        <taxon>Pezizomycotina</taxon>
        <taxon>Lecanoromycetes</taxon>
        <taxon>OSLEUM clade</taxon>
        <taxon>Lecanoromycetidae</taxon>
        <taxon>Lecanorales</taxon>
        <taxon>Lecanorineae</taxon>
        <taxon>Stereocaulaceae</taxon>
        <taxon>Lepraria</taxon>
    </lineage>
</organism>
<keyword evidence="1" id="KW-0175">Coiled coil</keyword>
<protein>
    <submittedName>
        <fullName evidence="2">Uncharacterized protein</fullName>
    </submittedName>
</protein>
<evidence type="ECO:0000313" key="3">
    <source>
        <dbReference type="Proteomes" id="UP001590951"/>
    </source>
</evidence>
<dbReference type="EMBL" id="JBHFEH010000170">
    <property type="protein sequence ID" value="KAL2045088.1"/>
    <property type="molecule type" value="Genomic_DNA"/>
</dbReference>
<reference evidence="2 3" key="1">
    <citation type="submission" date="2024-09" db="EMBL/GenBank/DDBJ databases">
        <title>Rethinking Asexuality: The Enigmatic Case of Functional Sexual Genes in Lepraria (Stereocaulaceae).</title>
        <authorList>
            <person name="Doellman M."/>
            <person name="Sun Y."/>
            <person name="Barcenas-Pena A."/>
            <person name="Lumbsch H.T."/>
            <person name="Grewe F."/>
        </authorList>
    </citation>
    <scope>NUCLEOTIDE SEQUENCE [LARGE SCALE GENOMIC DNA]</scope>
    <source>
        <strain evidence="2 3">Grewe 0041</strain>
    </source>
</reference>
<accession>A0ABR4AH24</accession>
<feature type="non-terminal residue" evidence="2">
    <location>
        <position position="1"/>
    </location>
</feature>